<gene>
    <name evidence="1" type="ORF">RM190_20350</name>
</gene>
<dbReference type="RefSeq" id="WP_311761314.1">
    <property type="nucleotide sequence ID" value="NZ_JAVRQI010000019.1"/>
</dbReference>
<protein>
    <recommendedName>
        <fullName evidence="3">4,5-dihydroxyphthalate decarboxylase</fullName>
    </recommendedName>
</protein>
<keyword evidence="2" id="KW-1185">Reference proteome</keyword>
<sequence>MATFKTVLGPHAAVAAIKSGELRLKSDELEFTDFKQTHHAFKRMVDRQAFDICEMAITTLILAKSYGRPLHLLPAVMIGRLQQPVASVNARSKMAGPGDLRGKRIGVRSFAQTTVTWQRGILKCDYDADFDGVEWIKFEDGHVPEAPDPGTQAPEGRKMAEMLKAGDIDVALGLKADGDGTVPLFSDDPEGQAWHKRHGCFAINHVIAVPETMVRDHLDAIAEFYALLRANKSLAEPEPLADDPRPMGFEANRASLELLIRYMNELDMLRVRMTPDDLIDPRIREAIGE</sequence>
<evidence type="ECO:0008006" key="3">
    <source>
        <dbReference type="Google" id="ProtNLM"/>
    </source>
</evidence>
<dbReference type="SUPFAM" id="SSF53850">
    <property type="entry name" value="Periplasmic binding protein-like II"/>
    <property type="match status" value="1"/>
</dbReference>
<evidence type="ECO:0000313" key="1">
    <source>
        <dbReference type="EMBL" id="MDT1064226.1"/>
    </source>
</evidence>
<dbReference type="EMBL" id="JAVRQI010000019">
    <property type="protein sequence ID" value="MDT1064226.1"/>
    <property type="molecule type" value="Genomic_DNA"/>
</dbReference>
<evidence type="ECO:0000313" key="2">
    <source>
        <dbReference type="Proteomes" id="UP001251085"/>
    </source>
</evidence>
<accession>A0ABU3EJ05</accession>
<name>A0ABU3EJ05_9RHOB</name>
<reference evidence="2" key="1">
    <citation type="submission" date="2023-07" db="EMBL/GenBank/DDBJ databases">
        <title>Characterization of two Paracoccaceae strains isolated from Phycosphere and proposal of Xinfangfangia lacusdiani sp. nov.</title>
        <authorList>
            <person name="Deng Y."/>
            <person name="Zhang Y.Q."/>
        </authorList>
    </citation>
    <scope>NUCLEOTIDE SEQUENCE [LARGE SCALE GENOMIC DNA]</scope>
    <source>
        <strain evidence="2">CPCC 101403</strain>
    </source>
</reference>
<comment type="caution">
    <text evidence="1">The sequence shown here is derived from an EMBL/GenBank/DDBJ whole genome shotgun (WGS) entry which is preliminary data.</text>
</comment>
<organism evidence="1 2">
    <name type="scientific">Paracoccus broussonetiae</name>
    <dbReference type="NCBI Taxonomy" id="3075834"/>
    <lineage>
        <taxon>Bacteria</taxon>
        <taxon>Pseudomonadati</taxon>
        <taxon>Pseudomonadota</taxon>
        <taxon>Alphaproteobacteria</taxon>
        <taxon>Rhodobacterales</taxon>
        <taxon>Paracoccaceae</taxon>
        <taxon>Paracoccus</taxon>
    </lineage>
</organism>
<proteinExistence type="predicted"/>
<dbReference type="Proteomes" id="UP001251085">
    <property type="component" value="Unassembled WGS sequence"/>
</dbReference>